<dbReference type="Pfam" id="PF00069">
    <property type="entry name" value="Pkinase"/>
    <property type="match status" value="1"/>
</dbReference>
<dbReference type="Pfam" id="PF13374">
    <property type="entry name" value="TPR_10"/>
    <property type="match status" value="1"/>
</dbReference>
<dbReference type="PANTHER" id="PTHR43289:SF34">
    <property type="entry name" value="SERINE_THREONINE-PROTEIN KINASE YBDM-RELATED"/>
    <property type="match status" value="1"/>
</dbReference>
<dbReference type="InterPro" id="IPR000719">
    <property type="entry name" value="Prot_kinase_dom"/>
</dbReference>
<dbReference type="PANTHER" id="PTHR43289">
    <property type="entry name" value="MITOGEN-ACTIVATED PROTEIN KINASE KINASE KINASE 20-RELATED"/>
    <property type="match status" value="1"/>
</dbReference>
<keyword evidence="3" id="KW-0418">Kinase</keyword>
<feature type="domain" description="Protein kinase" evidence="6">
    <location>
        <begin position="84"/>
        <end position="357"/>
    </location>
</feature>
<comment type="caution">
    <text evidence="7">The sequence shown here is derived from an EMBL/GenBank/DDBJ whole genome shotgun (WGS) entry which is preliminary data.</text>
</comment>
<dbReference type="InterPro" id="IPR011990">
    <property type="entry name" value="TPR-like_helical_dom_sf"/>
</dbReference>
<dbReference type="Gene3D" id="3.30.200.20">
    <property type="entry name" value="Phosphorylase Kinase, domain 1"/>
    <property type="match status" value="1"/>
</dbReference>
<dbReference type="InterPro" id="IPR019734">
    <property type="entry name" value="TPR_rpt"/>
</dbReference>
<organism evidence="7 8">
    <name type="scientific">Rubrivirga marina</name>
    <dbReference type="NCBI Taxonomy" id="1196024"/>
    <lineage>
        <taxon>Bacteria</taxon>
        <taxon>Pseudomonadati</taxon>
        <taxon>Rhodothermota</taxon>
        <taxon>Rhodothermia</taxon>
        <taxon>Rhodothermales</taxon>
        <taxon>Rubricoccaceae</taxon>
        <taxon>Rubrivirga</taxon>
    </lineage>
</organism>
<dbReference type="SUPFAM" id="SSF48452">
    <property type="entry name" value="TPR-like"/>
    <property type="match status" value="3"/>
</dbReference>
<keyword evidence="2 5" id="KW-0547">Nucleotide-binding</keyword>
<dbReference type="Gene3D" id="1.10.510.10">
    <property type="entry name" value="Transferase(Phosphotransferase) domain 1"/>
    <property type="match status" value="1"/>
</dbReference>
<protein>
    <recommendedName>
        <fullName evidence="6">Protein kinase domain-containing protein</fullName>
    </recommendedName>
</protein>
<evidence type="ECO:0000313" key="8">
    <source>
        <dbReference type="Proteomes" id="UP000216339"/>
    </source>
</evidence>
<keyword evidence="1" id="KW-0808">Transferase</keyword>
<dbReference type="PROSITE" id="PS00107">
    <property type="entry name" value="PROTEIN_KINASE_ATP"/>
    <property type="match status" value="1"/>
</dbReference>
<dbReference type="Proteomes" id="UP000216339">
    <property type="component" value="Unassembled WGS sequence"/>
</dbReference>
<sequence>MITDPDRWRTVRRLLGEARELAPAERAAWLDRALDDPDLRAEVAALLAADDDAGGFLATPAADRAADLFEDTDDAFLGRRVGPWRIEERIGEGGMGVVFRAARADADFEQEAALKLVGRGLASRALLDRFRQERRILARLEHPGIARLLDGGLSEDGQPYFAMELVRGVPLTAYADERDLGVRQRVRLLRDVAEAVAVAHQNLVVHRDLKPSNVLVVEDADGRPGVKLLDFGIAKLLSDDDDDGTLTATTALMTPAYAAPEQVTGAPVTTATDVYALGVLLYELLAGRRPHDLGPGAAPTAVERAVCETEPPAPSAVAPPARARALRGDLDTIVGKALAKEPARRYVSASALAEDLGRHLDGVPVAARRPTVAYRVGSFVRRHPVGVGLTALAVVSLVVGLAGTAWQAHVAAVERDHARTEAERAEQTAGFLRDLFAASDPLNPETEGDTLRARTLLLRGAARLRSELADQPGVRASLQREVAVSLRNLGLYAASDSLLREAIALQREAGDRAALATSLYERSLTLDRLGDYDGTTETAAEALALRRAVLAPDDPDLGRAMDWMATVHEWNGLPDSALALEREAIALLERAVPPGDDRLLQARHNLGWMLVHQGRPAEAVPVFERTVAEARAADPDHPEIPATLTEWAIALRQLDRLDEAEALYDEALGAQRARLGADHATVGLTLSNKARVSLERGDLDRAEATYRDALRIFRARFGPEAYTNGVVLTHLASIARQRGQLAEAERLVLEALAIHVAAFPDGSDYTASTQIELARVLQARGRVEAATPHVRAALATREAQYGPDHRTTAEARELLADLTDG</sequence>
<dbReference type="OrthoDB" id="9813021at2"/>
<evidence type="ECO:0000256" key="2">
    <source>
        <dbReference type="ARBA" id="ARBA00022741"/>
    </source>
</evidence>
<dbReference type="InterPro" id="IPR008271">
    <property type="entry name" value="Ser/Thr_kinase_AS"/>
</dbReference>
<feature type="binding site" evidence="5">
    <location>
        <position position="115"/>
    </location>
    <ligand>
        <name>ATP</name>
        <dbReference type="ChEBI" id="CHEBI:30616"/>
    </ligand>
</feature>
<evidence type="ECO:0000256" key="1">
    <source>
        <dbReference type="ARBA" id="ARBA00022679"/>
    </source>
</evidence>
<evidence type="ECO:0000256" key="3">
    <source>
        <dbReference type="ARBA" id="ARBA00022777"/>
    </source>
</evidence>
<dbReference type="GO" id="GO:0004674">
    <property type="term" value="F:protein serine/threonine kinase activity"/>
    <property type="evidence" value="ECO:0007669"/>
    <property type="project" value="TreeGrafter"/>
</dbReference>
<dbReference type="GO" id="GO:0005524">
    <property type="term" value="F:ATP binding"/>
    <property type="evidence" value="ECO:0007669"/>
    <property type="project" value="UniProtKB-UniRule"/>
</dbReference>
<dbReference type="PROSITE" id="PS50011">
    <property type="entry name" value="PROTEIN_KINASE_DOM"/>
    <property type="match status" value="1"/>
</dbReference>
<evidence type="ECO:0000313" key="7">
    <source>
        <dbReference type="EMBL" id="PAP77492.1"/>
    </source>
</evidence>
<dbReference type="InterPro" id="IPR011009">
    <property type="entry name" value="Kinase-like_dom_sf"/>
</dbReference>
<dbReference type="PROSITE" id="PS00108">
    <property type="entry name" value="PROTEIN_KINASE_ST"/>
    <property type="match status" value="1"/>
</dbReference>
<accession>A0A271J1X2</accession>
<gene>
    <name evidence="7" type="ORF">BSZ37_14115</name>
</gene>
<dbReference type="AlphaFoldDB" id="A0A271J1X2"/>
<evidence type="ECO:0000256" key="4">
    <source>
        <dbReference type="ARBA" id="ARBA00022840"/>
    </source>
</evidence>
<dbReference type="InterPro" id="IPR017441">
    <property type="entry name" value="Protein_kinase_ATP_BS"/>
</dbReference>
<keyword evidence="4 5" id="KW-0067">ATP-binding</keyword>
<evidence type="ECO:0000259" key="6">
    <source>
        <dbReference type="PROSITE" id="PS50011"/>
    </source>
</evidence>
<keyword evidence="8" id="KW-1185">Reference proteome</keyword>
<evidence type="ECO:0000256" key="5">
    <source>
        <dbReference type="PROSITE-ProRule" id="PRU10141"/>
    </source>
</evidence>
<proteinExistence type="predicted"/>
<reference evidence="7 8" key="1">
    <citation type="submission" date="2016-11" db="EMBL/GenBank/DDBJ databases">
        <title>Study of marine rhodopsin-containing bacteria.</title>
        <authorList>
            <person name="Yoshizawa S."/>
            <person name="Kumagai Y."/>
            <person name="Kogure K."/>
        </authorList>
    </citation>
    <scope>NUCLEOTIDE SEQUENCE [LARGE SCALE GENOMIC DNA]</scope>
    <source>
        <strain evidence="7 8">SAORIC-28</strain>
    </source>
</reference>
<dbReference type="SMART" id="SM00220">
    <property type="entry name" value="S_TKc"/>
    <property type="match status" value="1"/>
</dbReference>
<dbReference type="Gene3D" id="1.25.40.10">
    <property type="entry name" value="Tetratricopeptide repeat domain"/>
    <property type="match status" value="3"/>
</dbReference>
<dbReference type="CDD" id="cd14014">
    <property type="entry name" value="STKc_PknB_like"/>
    <property type="match status" value="1"/>
</dbReference>
<dbReference type="SMART" id="SM00028">
    <property type="entry name" value="TPR"/>
    <property type="match status" value="7"/>
</dbReference>
<dbReference type="EMBL" id="MQWD01000001">
    <property type="protein sequence ID" value="PAP77492.1"/>
    <property type="molecule type" value="Genomic_DNA"/>
</dbReference>
<dbReference type="RefSeq" id="WP_095511160.1">
    <property type="nucleotide sequence ID" value="NZ_MQWD01000001.1"/>
</dbReference>
<dbReference type="SUPFAM" id="SSF56112">
    <property type="entry name" value="Protein kinase-like (PK-like)"/>
    <property type="match status" value="1"/>
</dbReference>
<name>A0A271J1X2_9BACT</name>
<dbReference type="Pfam" id="PF17874">
    <property type="entry name" value="TPR_MalT"/>
    <property type="match status" value="1"/>
</dbReference>
<dbReference type="InterPro" id="IPR041617">
    <property type="entry name" value="TPR_MalT"/>
</dbReference>